<dbReference type="AlphaFoldDB" id="A0A0F9C255"/>
<proteinExistence type="predicted"/>
<sequence length="312" mass="36333">MTETRRPTKEVRDEKGGQNPRVRSPSRTEDFLYCPILYQLKHIDKWVPNLYGKREISFAMGHAIGAGLDLFYRHTRLKESLPLIEGEVRPIEDYCVRVAMDAFEKSIQGCLDQGRTLNPKDEEVADQALGRVIRAMPRVLEQDPIPSDWTILGSEVPLPDHGYCRIDLPVRDPVNLAVLDIKTSLTLAKDKVHFRRREYTHNWQQMHYCWAYGDAMGEPVYRYHILQVVLEPKTLVYFWPYSIHPENMAAWLVSARQTWKDIDDFHEGRRDPVQKPVHYGKYGDCEMFDACLTHHYDEGLMRGDYIQIGGKT</sequence>
<evidence type="ECO:0000256" key="1">
    <source>
        <dbReference type="SAM" id="MobiDB-lite"/>
    </source>
</evidence>
<reference evidence="3" key="1">
    <citation type="journal article" date="2015" name="Nature">
        <title>Complex archaea that bridge the gap between prokaryotes and eukaryotes.</title>
        <authorList>
            <person name="Spang A."/>
            <person name="Saw J.H."/>
            <person name="Jorgensen S.L."/>
            <person name="Zaremba-Niedzwiedzka K."/>
            <person name="Martijn J."/>
            <person name="Lind A.E."/>
            <person name="van Eijk R."/>
            <person name="Schleper C."/>
            <person name="Guy L."/>
            <person name="Ettema T.J."/>
        </authorList>
    </citation>
    <scope>NUCLEOTIDE SEQUENCE</scope>
</reference>
<comment type="caution">
    <text evidence="3">The sequence shown here is derived from an EMBL/GenBank/DDBJ whole genome shotgun (WGS) entry which is preliminary data.</text>
</comment>
<accession>A0A0F9C255</accession>
<dbReference type="InterPro" id="IPR038726">
    <property type="entry name" value="PDDEXK_AddAB-type"/>
</dbReference>
<dbReference type="EMBL" id="LAZR01038143">
    <property type="protein sequence ID" value="KKL20317.1"/>
    <property type="molecule type" value="Genomic_DNA"/>
</dbReference>
<name>A0A0F9C255_9ZZZZ</name>
<gene>
    <name evidence="3" type="ORF">LCGC14_2456650</name>
</gene>
<feature type="region of interest" description="Disordered" evidence="1">
    <location>
        <begin position="1"/>
        <end position="26"/>
    </location>
</feature>
<protein>
    <recommendedName>
        <fullName evidence="2">PD-(D/E)XK endonuclease-like domain-containing protein</fullName>
    </recommendedName>
</protein>
<evidence type="ECO:0000313" key="3">
    <source>
        <dbReference type="EMBL" id="KKL20317.1"/>
    </source>
</evidence>
<dbReference type="Pfam" id="PF12705">
    <property type="entry name" value="PDDEXK_1"/>
    <property type="match status" value="1"/>
</dbReference>
<evidence type="ECO:0000259" key="2">
    <source>
        <dbReference type="Pfam" id="PF12705"/>
    </source>
</evidence>
<organism evidence="3">
    <name type="scientific">marine sediment metagenome</name>
    <dbReference type="NCBI Taxonomy" id="412755"/>
    <lineage>
        <taxon>unclassified sequences</taxon>
        <taxon>metagenomes</taxon>
        <taxon>ecological metagenomes</taxon>
    </lineage>
</organism>
<feature type="domain" description="PD-(D/E)XK endonuclease-like" evidence="2">
    <location>
        <begin position="24"/>
        <end position="228"/>
    </location>
</feature>
<feature type="compositionally biased region" description="Basic and acidic residues" evidence="1">
    <location>
        <begin position="1"/>
        <end position="16"/>
    </location>
</feature>